<feature type="active site" description="Proton donor; for dehydratase activity" evidence="5">
    <location>
        <position position="1110"/>
    </location>
</feature>
<dbReference type="InterPro" id="IPR001031">
    <property type="entry name" value="Thioesterase"/>
</dbReference>
<dbReference type="InterPro" id="IPR014031">
    <property type="entry name" value="Ketoacyl_synth_C"/>
</dbReference>
<evidence type="ECO:0000256" key="4">
    <source>
        <dbReference type="ARBA" id="ARBA00023026"/>
    </source>
</evidence>
<dbReference type="InterPro" id="IPR049551">
    <property type="entry name" value="PKS_DH_C"/>
</dbReference>
<dbReference type="GO" id="GO:0004312">
    <property type="term" value="F:fatty acid synthase activity"/>
    <property type="evidence" value="ECO:0007669"/>
    <property type="project" value="TreeGrafter"/>
</dbReference>
<dbReference type="Pfam" id="PF14765">
    <property type="entry name" value="PS-DH"/>
    <property type="match status" value="1"/>
</dbReference>
<accession>A0A1Y2J660</accession>
<dbReference type="Gene3D" id="3.40.50.1820">
    <property type="entry name" value="alpha/beta hydrolase"/>
    <property type="match status" value="1"/>
</dbReference>
<dbReference type="Proteomes" id="UP000193067">
    <property type="component" value="Unassembled WGS sequence"/>
</dbReference>
<dbReference type="PROSITE" id="PS52019">
    <property type="entry name" value="PKS_MFAS_DH"/>
    <property type="match status" value="1"/>
</dbReference>
<dbReference type="InterPro" id="IPR029058">
    <property type="entry name" value="AB_hydrolase_fold"/>
</dbReference>
<dbReference type="Pfam" id="PF00109">
    <property type="entry name" value="ketoacyl-synt"/>
    <property type="match status" value="1"/>
</dbReference>
<dbReference type="NCBIfam" id="TIGR04532">
    <property type="entry name" value="PT_fungal_PKS"/>
    <property type="match status" value="1"/>
</dbReference>
<evidence type="ECO:0000259" key="6">
    <source>
        <dbReference type="PROSITE" id="PS50075"/>
    </source>
</evidence>
<evidence type="ECO:0000256" key="5">
    <source>
        <dbReference type="PROSITE-ProRule" id="PRU01363"/>
    </source>
</evidence>
<dbReference type="SMART" id="SM00824">
    <property type="entry name" value="PKS_TE"/>
    <property type="match status" value="1"/>
</dbReference>
<proteinExistence type="predicted"/>
<feature type="domain" description="PKS/mFAS DH" evidence="8">
    <location>
        <begin position="883"/>
        <end position="1211"/>
    </location>
</feature>
<dbReference type="Gene3D" id="1.10.1200.10">
    <property type="entry name" value="ACP-like"/>
    <property type="match status" value="2"/>
</dbReference>
<organism evidence="9 10">
    <name type="scientific">Trametes coccinea (strain BRFM310)</name>
    <name type="common">Pycnoporus coccineus</name>
    <dbReference type="NCBI Taxonomy" id="1353009"/>
    <lineage>
        <taxon>Eukaryota</taxon>
        <taxon>Fungi</taxon>
        <taxon>Dikarya</taxon>
        <taxon>Basidiomycota</taxon>
        <taxon>Agaricomycotina</taxon>
        <taxon>Agaricomycetes</taxon>
        <taxon>Polyporales</taxon>
        <taxon>Polyporaceae</taxon>
        <taxon>Trametes</taxon>
    </lineage>
</organism>
<keyword evidence="10" id="KW-1185">Reference proteome</keyword>
<feature type="domain" description="Carrier" evidence="6">
    <location>
        <begin position="1368"/>
        <end position="1445"/>
    </location>
</feature>
<keyword evidence="3" id="KW-0808">Transferase</keyword>
<dbReference type="Gene3D" id="3.40.47.10">
    <property type="match status" value="1"/>
</dbReference>
<dbReference type="GO" id="GO:0044550">
    <property type="term" value="P:secondary metabolite biosynthetic process"/>
    <property type="evidence" value="ECO:0007669"/>
    <property type="project" value="UniProtKB-ARBA"/>
</dbReference>
<dbReference type="InterPro" id="IPR016039">
    <property type="entry name" value="Thiolase-like"/>
</dbReference>
<dbReference type="InterPro" id="IPR018201">
    <property type="entry name" value="Ketoacyl_synth_AS"/>
</dbReference>
<dbReference type="Pfam" id="PF00975">
    <property type="entry name" value="Thioesterase"/>
    <property type="match status" value="1"/>
</dbReference>
<dbReference type="Pfam" id="PF00698">
    <property type="entry name" value="Acyl_transf_1"/>
    <property type="match status" value="1"/>
</dbReference>
<dbReference type="InterPro" id="IPR016035">
    <property type="entry name" value="Acyl_Trfase/lysoPLipase"/>
</dbReference>
<dbReference type="Gene3D" id="3.30.70.3290">
    <property type="match status" value="1"/>
</dbReference>
<evidence type="ECO:0000256" key="2">
    <source>
        <dbReference type="ARBA" id="ARBA00022553"/>
    </source>
</evidence>
<dbReference type="SUPFAM" id="SSF47336">
    <property type="entry name" value="ACP-like"/>
    <property type="match status" value="2"/>
</dbReference>
<evidence type="ECO:0000256" key="3">
    <source>
        <dbReference type="ARBA" id="ARBA00022679"/>
    </source>
</evidence>
<dbReference type="Pfam" id="PF21089">
    <property type="entry name" value="PKS_DH_N"/>
    <property type="match status" value="1"/>
</dbReference>
<feature type="region of interest" description="C-terminal hotdog fold" evidence="5">
    <location>
        <begin position="1048"/>
        <end position="1211"/>
    </location>
</feature>
<dbReference type="Pfam" id="PF02801">
    <property type="entry name" value="Ketoacyl-synt_C"/>
    <property type="match status" value="1"/>
</dbReference>
<dbReference type="Pfam" id="PF00550">
    <property type="entry name" value="PP-binding"/>
    <property type="match status" value="2"/>
</dbReference>
<dbReference type="SMART" id="SM00823">
    <property type="entry name" value="PKS_PP"/>
    <property type="match status" value="2"/>
</dbReference>
<sequence length="1792" mass="193675">MAVELPGAEDTNSLWTLLREGLNTVEQIPLQRFDVDAVLDGFGRSVPATKGNFLADVDAFDNAFFHISPREARSMDPQQRVLLRTAYHALEDAGYTPGATPGFDPDSFATFIGVATEDYVHNLRNNIDVYYSTGTLRAFLSGRISYAFGFGGPSIALDTACSSSIVAFHQAYRALMAGDCNAALAGGVNIVSSPDMYAGLARGHFLSETGQCRPWDASADGYCRAEGCGIFVLKRLKDAIAENDRIHAVIRGIEVNHSGQARSITHPHVPAQVALLEKLVSSAGVHPHDVNVAECHGTGTQAGDPAELEAVRKVFAVDRAQDNPLHITSVKANIGHAEAASGTASLAKLILMMRERAIPRHISFQKLNPRIPDLAIDNVSIDTTMVPWERRRDTRLALLTNFGAAGSNGALILQEYMPAGRLDFSQDHVVLAIEQRRQDYLSQLEELPDDVLSLKDFAYSATARRQLHGYRIAVSGNNKSEVLDALLRPPSGIIFHLGMAADLYQQIPLFGITVDECHDVLLRTGHPGIHTVFQRSREENHLAMISAFNPALFRSLQVALFVLEYALARVWMSWGVKPCAVVGHSYGEFAALTIAGVLSLKDALDVVARRAEWMSTLCKPYQTGMSSIRASADDLAPILGRHPFSHLEICCYNSASNFVVGGSLEELQAFEDLVASRGVRFNRLDVPFAYHSAAMDGVFPKLEAYSGGVFISPPKIPVLSNVTGTLVQPGDVAPFSRGYFSRHCREPARFQQGIASMTRDLDLSSIAAIIEVGPHPTTIPLLRSLLTDGAPLLLPSLRKDAPELEMMSAALAQLYCTNVPILWRTVFRDLLPEARLVDLPAYPFAKTRFWVPYDESSHRRAASDEEARTRSTLSGNSLPLPRFSLLDRCAPSPLAQGSDLVTFETRVESLAELLQGHRVAGIPLCPASVHAELALAAGLSVWEAQSHSSADDALELADVVYPKPLVYAPDRQDRLCICVDFSQKSDKFWASFTVSTATEGTAKPVIFCRGSLKNTTQEKLHSKFGYLQTTVKREILAIQDHTSPAYASETFSARTVYDLLFPSIVSYSEAYRVIKTIVVNPSTFSAYAVIQLPSSMPAQTFAITHPIFIDALFHTAGFLVNFARGMNGTDAYICSSVHCVQLVPGAVDLSGQYGVYATVVQVEDAGGSAGAMGGEVVVADVYAVEVDDPRGRIVARLKRARFRKIALGAFKRALQSAASVPSSSEGSSRDENRTRILLSSLAPEANAGTAVRTRDLLHIIAEATGIPQGDLHLDARLAHLGIDSLMLWEVAARLRAIILVKAERELDARGLSEATTLGDLVACVRAAYGEDASLAETSTEDSIATLCEDLPSGSSAQSPGTAATKAQSPKDIDIHAVRSVLSSVLDIPAGEISEVAQLQHLGLDSLTAIEAKHVFRTRLAVDVDEDILFGCHTVQDVVHALLPRGLPSMSAVSPDLQETRGKKPSTADSEQMLLPPRFLYTIPSEAGFDLVQLQSAPSGCEARPPLILIHDGSGTASSYARFASLGRDVWAIRNLNLMGSLLDAAGRYEALIPSLAAAYSAAVRTLLYGDEKGGSSGGAFLGGWSFGGVLAYELAIHLQKLGIPVKGVILLDAPAPQTRRPLPMSLINTLAARVTGSFNAERDDLAGQLRVASQALVAYHTASVGGPEAGSTTLRAIYVRARDAVDDDLLGGVVEENVDERVYAFLTKRQDEWTVPQWTEALGAPTMEVREVPGDHFSMFNRENIGLSRMWVNGSQGMPMTESKASFAESLIEVRGSSILTIYELDFPYPGS</sequence>
<dbReference type="CDD" id="cd00833">
    <property type="entry name" value="PKS"/>
    <property type="match status" value="1"/>
</dbReference>
<dbReference type="PROSITE" id="PS50075">
    <property type="entry name" value="CARRIER"/>
    <property type="match status" value="2"/>
</dbReference>
<evidence type="ECO:0000313" key="10">
    <source>
        <dbReference type="Proteomes" id="UP000193067"/>
    </source>
</evidence>
<dbReference type="GO" id="GO:0004315">
    <property type="term" value="F:3-oxoacyl-[acyl-carrier-protein] synthase activity"/>
    <property type="evidence" value="ECO:0007669"/>
    <property type="project" value="InterPro"/>
</dbReference>
<dbReference type="InterPro" id="IPR014043">
    <property type="entry name" value="Acyl_transferase_dom"/>
</dbReference>
<evidence type="ECO:0000256" key="1">
    <source>
        <dbReference type="ARBA" id="ARBA00022450"/>
    </source>
</evidence>
<dbReference type="InterPro" id="IPR036736">
    <property type="entry name" value="ACP-like_sf"/>
</dbReference>
<dbReference type="InterPro" id="IPR020802">
    <property type="entry name" value="TesA-like"/>
</dbReference>
<evidence type="ECO:0000313" key="9">
    <source>
        <dbReference type="EMBL" id="OSD07702.1"/>
    </source>
</evidence>
<reference evidence="9 10" key="1">
    <citation type="journal article" date="2015" name="Biotechnol. Biofuels">
        <title>Enhanced degradation of softwood versus hardwood by the white-rot fungus Pycnoporus coccineus.</title>
        <authorList>
            <person name="Couturier M."/>
            <person name="Navarro D."/>
            <person name="Chevret D."/>
            <person name="Henrissat B."/>
            <person name="Piumi F."/>
            <person name="Ruiz-Duenas F.J."/>
            <person name="Martinez A.T."/>
            <person name="Grigoriev I.V."/>
            <person name="Riley R."/>
            <person name="Lipzen A."/>
            <person name="Berrin J.G."/>
            <person name="Master E.R."/>
            <person name="Rosso M.N."/>
        </authorList>
    </citation>
    <scope>NUCLEOTIDE SEQUENCE [LARGE SCALE GENOMIC DNA]</scope>
    <source>
        <strain evidence="9 10">BRFM310</strain>
    </source>
</reference>
<dbReference type="InterPro" id="IPR049552">
    <property type="entry name" value="PKS_DH_N"/>
</dbReference>
<dbReference type="STRING" id="1353009.A0A1Y2J660"/>
<dbReference type="SMART" id="SM00825">
    <property type="entry name" value="PKS_KS"/>
    <property type="match status" value="1"/>
</dbReference>
<evidence type="ECO:0000259" key="8">
    <source>
        <dbReference type="PROSITE" id="PS52019"/>
    </source>
</evidence>
<name>A0A1Y2J660_TRAC3</name>
<dbReference type="SUPFAM" id="SSF53474">
    <property type="entry name" value="alpha/beta-Hydrolases"/>
    <property type="match status" value="1"/>
</dbReference>
<dbReference type="SUPFAM" id="SSF55048">
    <property type="entry name" value="Probable ACP-binding domain of malonyl-CoA ACP transacylase"/>
    <property type="match status" value="1"/>
</dbReference>
<keyword evidence="2" id="KW-0597">Phosphoprotein</keyword>
<dbReference type="InterPro" id="IPR020806">
    <property type="entry name" value="PKS_PP-bd"/>
</dbReference>
<dbReference type="InterPro" id="IPR030918">
    <property type="entry name" value="PT_fungal_PKS"/>
</dbReference>
<dbReference type="InterPro" id="IPR001227">
    <property type="entry name" value="Ac_transferase_dom_sf"/>
</dbReference>
<feature type="active site" description="Proton acceptor; for dehydratase activity" evidence="5">
    <location>
        <position position="917"/>
    </location>
</feature>
<dbReference type="InterPro" id="IPR016036">
    <property type="entry name" value="Malonyl_transacylase_ACP-bd"/>
</dbReference>
<gene>
    <name evidence="9" type="ORF">PYCCODRAFT_1441623</name>
</gene>
<protein>
    <submittedName>
        <fullName evidence="9">Ketoacyl-synt-domain-containing protein</fullName>
    </submittedName>
</protein>
<dbReference type="PROSITE" id="PS52004">
    <property type="entry name" value="KS3_2"/>
    <property type="match status" value="1"/>
</dbReference>
<feature type="region of interest" description="N-terminal hotdog fold" evidence="5">
    <location>
        <begin position="883"/>
        <end position="1019"/>
    </location>
</feature>
<dbReference type="InterPro" id="IPR042104">
    <property type="entry name" value="PKS_dehydratase_sf"/>
</dbReference>
<dbReference type="EMBL" id="KZ084087">
    <property type="protein sequence ID" value="OSD07702.1"/>
    <property type="molecule type" value="Genomic_DNA"/>
</dbReference>
<dbReference type="Gene3D" id="3.10.129.110">
    <property type="entry name" value="Polyketide synthase dehydratase"/>
    <property type="match status" value="1"/>
</dbReference>
<dbReference type="PROSITE" id="PS00606">
    <property type="entry name" value="KS3_1"/>
    <property type="match status" value="1"/>
</dbReference>
<dbReference type="SUPFAM" id="SSF53901">
    <property type="entry name" value="Thiolase-like"/>
    <property type="match status" value="1"/>
</dbReference>
<dbReference type="GO" id="GO:0006633">
    <property type="term" value="P:fatty acid biosynthetic process"/>
    <property type="evidence" value="ECO:0007669"/>
    <property type="project" value="InterPro"/>
</dbReference>
<dbReference type="InterPro" id="IPR049900">
    <property type="entry name" value="PKS_mFAS_DH"/>
</dbReference>
<dbReference type="PANTHER" id="PTHR43775">
    <property type="entry name" value="FATTY ACID SYNTHASE"/>
    <property type="match status" value="1"/>
</dbReference>
<dbReference type="Gene3D" id="3.40.366.10">
    <property type="entry name" value="Malonyl-Coenzyme A Acyl Carrier Protein, domain 2"/>
    <property type="match status" value="1"/>
</dbReference>
<dbReference type="InterPro" id="IPR014030">
    <property type="entry name" value="Ketoacyl_synth_N"/>
</dbReference>
<dbReference type="InterPro" id="IPR020841">
    <property type="entry name" value="PKS_Beta-ketoAc_synthase_dom"/>
</dbReference>
<dbReference type="PANTHER" id="PTHR43775:SF37">
    <property type="entry name" value="SI:DKEY-61P9.11"/>
    <property type="match status" value="1"/>
</dbReference>
<dbReference type="OrthoDB" id="329835at2759"/>
<dbReference type="GO" id="GO:0031177">
    <property type="term" value="F:phosphopantetheine binding"/>
    <property type="evidence" value="ECO:0007669"/>
    <property type="project" value="InterPro"/>
</dbReference>
<evidence type="ECO:0000259" key="7">
    <source>
        <dbReference type="PROSITE" id="PS52004"/>
    </source>
</evidence>
<dbReference type="InterPro" id="IPR050091">
    <property type="entry name" value="PKS_NRPS_Biosynth_Enz"/>
</dbReference>
<dbReference type="SUPFAM" id="SSF52151">
    <property type="entry name" value="FabD/lysophospholipase-like"/>
    <property type="match status" value="1"/>
</dbReference>
<feature type="domain" description="Carrier" evidence="6">
    <location>
        <begin position="1247"/>
        <end position="1328"/>
    </location>
</feature>
<dbReference type="InterPro" id="IPR009081">
    <property type="entry name" value="PP-bd_ACP"/>
</dbReference>
<dbReference type="SMART" id="SM00827">
    <property type="entry name" value="PKS_AT"/>
    <property type="match status" value="1"/>
</dbReference>
<keyword evidence="1" id="KW-0596">Phosphopantetheine</keyword>
<feature type="domain" description="Ketosynthase family 3 (KS3)" evidence="7">
    <location>
        <begin position="1"/>
        <end position="415"/>
    </location>
</feature>
<keyword evidence="4" id="KW-0843">Virulence</keyword>